<sequence length="246" mass="27669">MLGSVLAIILLIWRHGKETQWKAERSDRIKVSDLLTSGDDGKLYLTGKAGDDGELPKMKGIGVFFDKEGDLSPAVYTHFIRKFQAGHEVTVFFHLRPIPQPSAPIEDQYSISRLSVANCYQMIVRHGYNEHIVTKDLAGLIHNKLRAFITTNSTYNTKGESADANSNDSASSEAETLERAFQSQVVYIVGKEQLKIVPPRGLSIRGLLRRLSLNAFIWIRDLTRTKVQEMNVPVDRLVEVGFIKEI</sequence>
<dbReference type="PANTHER" id="PTHR30540">
    <property type="entry name" value="OSMOTIC STRESS POTASSIUM TRANSPORTER"/>
    <property type="match status" value="1"/>
</dbReference>
<evidence type="ECO:0000313" key="3">
    <source>
        <dbReference type="EMBL" id="KAH0543882.1"/>
    </source>
</evidence>
<reference evidence="3" key="1">
    <citation type="submission" date="2021-03" db="EMBL/GenBank/DDBJ databases">
        <title>Comparative genomics and phylogenomic investigation of the class Geoglossomycetes provide insights into ecological specialization and systematics.</title>
        <authorList>
            <person name="Melie T."/>
            <person name="Pirro S."/>
            <person name="Miller A.N."/>
            <person name="Quandt A."/>
        </authorList>
    </citation>
    <scope>NUCLEOTIDE SEQUENCE</scope>
    <source>
        <strain evidence="3">CAQ_001_2017</strain>
    </source>
</reference>
<evidence type="ECO:0000256" key="1">
    <source>
        <dbReference type="SAM" id="SignalP"/>
    </source>
</evidence>
<name>A0A9P8L4Z6_9PEZI</name>
<evidence type="ECO:0000313" key="4">
    <source>
        <dbReference type="Proteomes" id="UP000750711"/>
    </source>
</evidence>
<feature type="domain" description="K+ potassium transporter C-terminal" evidence="2">
    <location>
        <begin position="59"/>
        <end position="246"/>
    </location>
</feature>
<proteinExistence type="predicted"/>
<dbReference type="InterPro" id="IPR003855">
    <property type="entry name" value="K+_transporter"/>
</dbReference>
<organism evidence="3 4">
    <name type="scientific">Trichoglossum hirsutum</name>
    <dbReference type="NCBI Taxonomy" id="265104"/>
    <lineage>
        <taxon>Eukaryota</taxon>
        <taxon>Fungi</taxon>
        <taxon>Dikarya</taxon>
        <taxon>Ascomycota</taxon>
        <taxon>Pezizomycotina</taxon>
        <taxon>Geoglossomycetes</taxon>
        <taxon>Geoglossales</taxon>
        <taxon>Geoglossaceae</taxon>
        <taxon>Trichoglossum</taxon>
    </lineage>
</organism>
<dbReference type="GO" id="GO:0015079">
    <property type="term" value="F:potassium ion transmembrane transporter activity"/>
    <property type="evidence" value="ECO:0007669"/>
    <property type="project" value="InterPro"/>
</dbReference>
<feature type="signal peptide" evidence="1">
    <location>
        <begin position="1"/>
        <end position="18"/>
    </location>
</feature>
<dbReference type="GO" id="GO:0016020">
    <property type="term" value="C:membrane"/>
    <property type="evidence" value="ECO:0007669"/>
    <property type="project" value="InterPro"/>
</dbReference>
<dbReference type="AlphaFoldDB" id="A0A9P8L4Z6"/>
<dbReference type="Pfam" id="PF22776">
    <property type="entry name" value="K_trans_C"/>
    <property type="match status" value="1"/>
</dbReference>
<keyword evidence="4" id="KW-1185">Reference proteome</keyword>
<feature type="chain" id="PRO_5040198906" description="K+ potassium transporter C-terminal domain-containing protein" evidence="1">
    <location>
        <begin position="19"/>
        <end position="246"/>
    </location>
</feature>
<dbReference type="Proteomes" id="UP000750711">
    <property type="component" value="Unassembled WGS sequence"/>
</dbReference>
<accession>A0A9P8L4Z6</accession>
<evidence type="ECO:0000259" key="2">
    <source>
        <dbReference type="Pfam" id="PF22776"/>
    </source>
</evidence>
<gene>
    <name evidence="3" type="ORF">GP486_008543</name>
</gene>
<comment type="caution">
    <text evidence="3">The sequence shown here is derived from an EMBL/GenBank/DDBJ whole genome shotgun (WGS) entry which is preliminary data.</text>
</comment>
<dbReference type="PANTHER" id="PTHR30540:SF83">
    <property type="entry name" value="K+ POTASSIUM TRANSPORTER"/>
    <property type="match status" value="1"/>
</dbReference>
<protein>
    <recommendedName>
        <fullName evidence="2">K+ potassium transporter C-terminal domain-containing protein</fullName>
    </recommendedName>
</protein>
<dbReference type="EMBL" id="JAGHQM010003443">
    <property type="protein sequence ID" value="KAH0543882.1"/>
    <property type="molecule type" value="Genomic_DNA"/>
</dbReference>
<dbReference type="InterPro" id="IPR053952">
    <property type="entry name" value="K_trans_C"/>
</dbReference>
<keyword evidence="1" id="KW-0732">Signal</keyword>